<dbReference type="RefSeq" id="WP_126779877.1">
    <property type="nucleotide sequence ID" value="NZ_PIQC01000001.1"/>
</dbReference>
<name>A0A432Z656_9GAMM</name>
<dbReference type="EMBL" id="PIQC01000001">
    <property type="protein sequence ID" value="RUO73299.1"/>
    <property type="molecule type" value="Genomic_DNA"/>
</dbReference>
<comment type="caution">
    <text evidence="1">The sequence shown here is derived from an EMBL/GenBank/DDBJ whole genome shotgun (WGS) entry which is preliminary data.</text>
</comment>
<proteinExistence type="predicted"/>
<sequence>MKLSNELLSKINKQLSSENVEHRARPWKAMELLSTQEGISIAIPSQEADFLFKWFESNGKPRAQKQGHYHQGAYLFDSEFWSVSIPLIYGSVKINSLDALHEMPKSIKDSLIANKNRLSDYVIYWADCIDFGMGYGDLRDDKNLDPFGVDLLNAGYEELSSATLLMLEHRLNTRAILNCRMATEMFLKSFISLKISLSDKEARKAEHNLNTLMDKFIECSGYKHLEKIKPGLSMFPEVNERYKEQKIDRKQLFEAYCFAQSIGVLIIREFTDRNTLKQVLAFNKPL</sequence>
<keyword evidence="2" id="KW-1185">Reference proteome</keyword>
<accession>A0A432Z656</accession>
<evidence type="ECO:0000313" key="1">
    <source>
        <dbReference type="EMBL" id="RUO73299.1"/>
    </source>
</evidence>
<reference evidence="2" key="1">
    <citation type="journal article" date="2018" name="Front. Microbiol.">
        <title>Genome-Based Analysis Reveals the Taxonomy and Diversity of the Family Idiomarinaceae.</title>
        <authorList>
            <person name="Liu Y."/>
            <person name="Lai Q."/>
            <person name="Shao Z."/>
        </authorList>
    </citation>
    <scope>NUCLEOTIDE SEQUENCE [LARGE SCALE GENOMIC DNA]</scope>
    <source>
        <strain evidence="2">R22</strain>
    </source>
</reference>
<organism evidence="1 2">
    <name type="scientific">Idiomarina ramblicola</name>
    <dbReference type="NCBI Taxonomy" id="263724"/>
    <lineage>
        <taxon>Bacteria</taxon>
        <taxon>Pseudomonadati</taxon>
        <taxon>Pseudomonadota</taxon>
        <taxon>Gammaproteobacteria</taxon>
        <taxon>Alteromonadales</taxon>
        <taxon>Idiomarinaceae</taxon>
        <taxon>Idiomarina</taxon>
    </lineage>
</organism>
<protein>
    <submittedName>
        <fullName evidence="1">Uncharacterized protein</fullName>
    </submittedName>
</protein>
<dbReference type="OrthoDB" id="7828004at2"/>
<gene>
    <name evidence="1" type="ORF">CWI78_02295</name>
</gene>
<dbReference type="Proteomes" id="UP000288058">
    <property type="component" value="Unassembled WGS sequence"/>
</dbReference>
<evidence type="ECO:0000313" key="2">
    <source>
        <dbReference type="Proteomes" id="UP000288058"/>
    </source>
</evidence>
<dbReference type="AlphaFoldDB" id="A0A432Z656"/>